<sequence>MGMLVANRMTMSQQCTLMARKTDGILGCIKKSVASRSREVILHLYSAPVRPHVEYCVPFWAPQFKKDRELLERVQQRATKMIRGLEHLSSEERVRDLGLFSLEKRRQRGDLINAYKYLKVESLKLYQEVTFFPMRLPAKPVAPFFRSGDQHTALQQKFTECQCILAVLQGKGLTSAVSPYTEQGWICCPKGWKLFQKSCYYRSDDMMPWTESVQNCTGMGSQLVVINSKEEQEFLSKMLQQPSNPVNFYIGLYAQKVGQWQWVDQTPLNETAAFWREDEPSNVDIEKCTVIHTISEIHNWNDARCESHYRICEVAALTLTERPSS</sequence>
<dbReference type="EMBL" id="KZ506625">
    <property type="protein sequence ID" value="PKU38887.1"/>
    <property type="molecule type" value="Genomic_DNA"/>
</dbReference>
<dbReference type="AlphaFoldDB" id="A0A2I0TYI9"/>
<evidence type="ECO:0000256" key="1">
    <source>
        <dbReference type="ARBA" id="ARBA00022734"/>
    </source>
</evidence>
<reference evidence="4" key="1">
    <citation type="submission" date="2017-11" db="EMBL/GenBank/DDBJ databases">
        <authorList>
            <person name="Lima N.C."/>
            <person name="Parody-Merino A.M."/>
            <person name="Battley P.F."/>
            <person name="Fidler A.E."/>
            <person name="Prosdocimi F."/>
        </authorList>
    </citation>
    <scope>NUCLEOTIDE SEQUENCE [LARGE SCALE GENOMIC DNA]</scope>
</reference>
<reference evidence="4" key="2">
    <citation type="submission" date="2017-12" db="EMBL/GenBank/DDBJ databases">
        <title>Genome sequence of the Bar-tailed Godwit (Limosa lapponica baueri).</title>
        <authorList>
            <person name="Lima N.C.B."/>
            <person name="Parody-Merino A.M."/>
            <person name="Battley P.F."/>
            <person name="Fidler A.E."/>
            <person name="Prosdocimi F."/>
        </authorList>
    </citation>
    <scope>NUCLEOTIDE SEQUENCE [LARGE SCALE GENOMIC DNA]</scope>
</reference>
<dbReference type="CDD" id="cd03590">
    <property type="entry name" value="CLECT_DC-SIGN_like"/>
    <property type="match status" value="1"/>
</dbReference>
<gene>
    <name evidence="3" type="ORF">llap_10811</name>
</gene>
<organism evidence="3 4">
    <name type="scientific">Limosa lapponica baueri</name>
    <dbReference type="NCBI Taxonomy" id="1758121"/>
    <lineage>
        <taxon>Eukaryota</taxon>
        <taxon>Metazoa</taxon>
        <taxon>Chordata</taxon>
        <taxon>Craniata</taxon>
        <taxon>Vertebrata</taxon>
        <taxon>Euteleostomi</taxon>
        <taxon>Archelosauria</taxon>
        <taxon>Archosauria</taxon>
        <taxon>Dinosauria</taxon>
        <taxon>Saurischia</taxon>
        <taxon>Theropoda</taxon>
        <taxon>Coelurosauria</taxon>
        <taxon>Aves</taxon>
        <taxon>Neognathae</taxon>
        <taxon>Neoaves</taxon>
        <taxon>Charadriiformes</taxon>
        <taxon>Scolopacidae</taxon>
        <taxon>Limosa</taxon>
    </lineage>
</organism>
<dbReference type="OrthoDB" id="6133475at2759"/>
<dbReference type="InterPro" id="IPR016187">
    <property type="entry name" value="CTDL_fold"/>
</dbReference>
<evidence type="ECO:0000313" key="3">
    <source>
        <dbReference type="EMBL" id="PKU38887.1"/>
    </source>
</evidence>
<proteinExistence type="predicted"/>
<dbReference type="GO" id="GO:0030246">
    <property type="term" value="F:carbohydrate binding"/>
    <property type="evidence" value="ECO:0007669"/>
    <property type="project" value="UniProtKB-KW"/>
</dbReference>
<accession>A0A2I0TYI9</accession>
<dbReference type="SMART" id="SM00034">
    <property type="entry name" value="CLECT"/>
    <property type="match status" value="1"/>
</dbReference>
<dbReference type="InterPro" id="IPR001304">
    <property type="entry name" value="C-type_lectin-like"/>
</dbReference>
<dbReference type="Proteomes" id="UP000233556">
    <property type="component" value="Unassembled WGS sequence"/>
</dbReference>
<dbReference type="InterPro" id="IPR016186">
    <property type="entry name" value="C-type_lectin-like/link_sf"/>
</dbReference>
<protein>
    <submittedName>
        <fullName evidence="3">C-type lectin domain family 4 member a</fullName>
    </submittedName>
</protein>
<keyword evidence="4" id="KW-1185">Reference proteome</keyword>
<evidence type="ECO:0000259" key="2">
    <source>
        <dbReference type="PROSITE" id="PS50041"/>
    </source>
</evidence>
<dbReference type="PROSITE" id="PS50041">
    <property type="entry name" value="C_TYPE_LECTIN_2"/>
    <property type="match status" value="1"/>
</dbReference>
<dbReference type="Gene3D" id="3.10.100.10">
    <property type="entry name" value="Mannose-Binding Protein A, subunit A"/>
    <property type="match status" value="1"/>
</dbReference>
<keyword evidence="1 3" id="KW-0430">Lectin</keyword>
<name>A0A2I0TYI9_LIMLA</name>
<dbReference type="InterPro" id="IPR033989">
    <property type="entry name" value="CD209-like_CTLD"/>
</dbReference>
<dbReference type="PANTHER" id="PTHR22803">
    <property type="entry name" value="MANNOSE, PHOSPHOLIPASE, LECTIN RECEPTOR RELATED"/>
    <property type="match status" value="1"/>
</dbReference>
<feature type="domain" description="C-type lectin" evidence="2">
    <location>
        <begin position="195"/>
        <end position="306"/>
    </location>
</feature>
<dbReference type="SUPFAM" id="SSF56436">
    <property type="entry name" value="C-type lectin-like"/>
    <property type="match status" value="1"/>
</dbReference>
<dbReference type="Pfam" id="PF00059">
    <property type="entry name" value="Lectin_C"/>
    <property type="match status" value="1"/>
</dbReference>
<dbReference type="InterPro" id="IPR050111">
    <property type="entry name" value="C-type_lectin/snaclec_domain"/>
</dbReference>
<evidence type="ECO:0000313" key="4">
    <source>
        <dbReference type="Proteomes" id="UP000233556"/>
    </source>
</evidence>